<dbReference type="PANTHER" id="PTHR43625">
    <property type="entry name" value="AFLATOXIN B1 ALDEHYDE REDUCTASE"/>
    <property type="match status" value="1"/>
</dbReference>
<dbReference type="InterPro" id="IPR050791">
    <property type="entry name" value="Aldo-Keto_reductase"/>
</dbReference>
<dbReference type="InterPro" id="IPR036812">
    <property type="entry name" value="NAD(P)_OxRdtase_dom_sf"/>
</dbReference>
<dbReference type="SUPFAM" id="SSF51430">
    <property type="entry name" value="NAD(P)-linked oxidoreductase"/>
    <property type="match status" value="1"/>
</dbReference>
<dbReference type="GO" id="GO:0005737">
    <property type="term" value="C:cytoplasm"/>
    <property type="evidence" value="ECO:0007669"/>
    <property type="project" value="TreeGrafter"/>
</dbReference>
<dbReference type="PANTHER" id="PTHR43625:SF40">
    <property type="entry name" value="ALDO-KETO REDUCTASE YAKC [NADP(+)]"/>
    <property type="match status" value="1"/>
</dbReference>
<dbReference type="RefSeq" id="WP_057404232.1">
    <property type="nucleotide sequence ID" value="NZ_LJQN01000032.1"/>
</dbReference>
<name>A0AB34UCC0_PSEA0</name>
<feature type="domain" description="NADP-dependent oxidoreductase" evidence="2">
    <location>
        <begin position="18"/>
        <end position="285"/>
    </location>
</feature>
<dbReference type="CDD" id="cd19088">
    <property type="entry name" value="AKR_AKR13B1"/>
    <property type="match status" value="1"/>
</dbReference>
<dbReference type="Gene3D" id="3.20.20.100">
    <property type="entry name" value="NADP-dependent oxidoreductase domain"/>
    <property type="match status" value="1"/>
</dbReference>
<evidence type="ECO:0000256" key="1">
    <source>
        <dbReference type="ARBA" id="ARBA00023002"/>
    </source>
</evidence>
<evidence type="ECO:0000313" key="4">
    <source>
        <dbReference type="Proteomes" id="UP000050545"/>
    </source>
</evidence>
<dbReference type="AlphaFoldDB" id="A0AB34UCC0"/>
<dbReference type="EMBL" id="LJQN01000032">
    <property type="protein sequence ID" value="KPX57783.1"/>
    <property type="molecule type" value="Genomic_DNA"/>
</dbReference>
<evidence type="ECO:0000313" key="3">
    <source>
        <dbReference type="EMBL" id="KPX57783.1"/>
    </source>
</evidence>
<keyword evidence="1" id="KW-0560">Oxidoreductase</keyword>
<dbReference type="InterPro" id="IPR023210">
    <property type="entry name" value="NADP_OxRdtase_dom"/>
</dbReference>
<proteinExistence type="predicted"/>
<gene>
    <name evidence="3" type="ORF">ALO67_02953</name>
</gene>
<protein>
    <submittedName>
        <fullName evidence="3">Oxidoreductase</fullName>
    </submittedName>
</protein>
<comment type="caution">
    <text evidence="3">The sequence shown here is derived from an EMBL/GenBank/DDBJ whole genome shotgun (WGS) entry which is preliminary data.</text>
</comment>
<dbReference type="GO" id="GO:0016491">
    <property type="term" value="F:oxidoreductase activity"/>
    <property type="evidence" value="ECO:0007669"/>
    <property type="project" value="UniProtKB-KW"/>
</dbReference>
<dbReference type="Pfam" id="PF00248">
    <property type="entry name" value="Aldo_ket_red"/>
    <property type="match status" value="1"/>
</dbReference>
<reference evidence="3 4" key="1">
    <citation type="submission" date="2015-09" db="EMBL/GenBank/DDBJ databases">
        <title>Genome announcement of multiple Pseudomonas syringae strains.</title>
        <authorList>
            <person name="Thakur S."/>
            <person name="Wang P.W."/>
            <person name="Gong Y."/>
            <person name="Weir B.S."/>
            <person name="Guttman D.S."/>
        </authorList>
    </citation>
    <scope>NUCLEOTIDE SEQUENCE [LARGE SCALE GENOMIC DNA]</scope>
    <source>
        <strain evidence="3 4">ICMP9623</strain>
    </source>
</reference>
<dbReference type="Proteomes" id="UP000050545">
    <property type="component" value="Unassembled WGS sequence"/>
</dbReference>
<sequence>MSVSKTGTYLLGDHLVNRMGYGSMQLTGPHVFGSPKDPEAAVAVLREALTAGVNHFDTADFYGPHITNQLIREALYPYADNLLISTKVGVARGADASWKPALTPAELTASVHENLRHLGLEVLDLVNLRAWGTQNAPGEESIEEAFTTLVELQQQGLIRHIGLSNVSASQIQQAKGIAKVVCVQNHYNLSHRDDESLIADLALEGIAYVPFFPLGGFNRLQSDTLSSVAERVGASPLSVALAWLLTRSPNILLIPGTSSVAHLRENMAAGDLTLAPELIAELNALG</sequence>
<evidence type="ECO:0000259" key="2">
    <source>
        <dbReference type="Pfam" id="PF00248"/>
    </source>
</evidence>
<accession>A0AB34UCC0</accession>
<dbReference type="NCBIfam" id="NF007695">
    <property type="entry name" value="PRK10376.1"/>
    <property type="match status" value="1"/>
</dbReference>
<organism evidence="3 4">
    <name type="scientific">Pseudomonas amygdali pv. hibisci</name>
    <dbReference type="NCBI Taxonomy" id="251723"/>
    <lineage>
        <taxon>Bacteria</taxon>
        <taxon>Pseudomonadati</taxon>
        <taxon>Pseudomonadota</taxon>
        <taxon>Gammaproteobacteria</taxon>
        <taxon>Pseudomonadales</taxon>
        <taxon>Pseudomonadaceae</taxon>
        <taxon>Pseudomonas</taxon>
        <taxon>Pseudomonas amygdali</taxon>
    </lineage>
</organism>